<dbReference type="PANTHER" id="PTHR34404:SF2">
    <property type="entry name" value="CONSERVED SERINE RICH PROTEIN"/>
    <property type="match status" value="1"/>
</dbReference>
<dbReference type="Proteomes" id="UP000054742">
    <property type="component" value="Unassembled WGS sequence"/>
</dbReference>
<dbReference type="EMBL" id="LNXV01000004">
    <property type="protein sequence ID" value="KTC86809.1"/>
    <property type="molecule type" value="Genomic_DNA"/>
</dbReference>
<dbReference type="SMART" id="SM00834">
    <property type="entry name" value="CxxC_CXXC_SSSS"/>
    <property type="match status" value="1"/>
</dbReference>
<dbReference type="PANTHER" id="PTHR34404">
    <property type="entry name" value="REGULATORY PROTEIN, FMDB FAMILY"/>
    <property type="match status" value="1"/>
</dbReference>
<dbReference type="OrthoDB" id="9813321at2"/>
<organism evidence="3 4">
    <name type="scientific">Legionella brunensis</name>
    <dbReference type="NCBI Taxonomy" id="29422"/>
    <lineage>
        <taxon>Bacteria</taxon>
        <taxon>Pseudomonadati</taxon>
        <taxon>Pseudomonadota</taxon>
        <taxon>Gammaproteobacteria</taxon>
        <taxon>Legionellales</taxon>
        <taxon>Legionellaceae</taxon>
        <taxon>Legionella</taxon>
    </lineage>
</organism>
<dbReference type="RefSeq" id="WP_058440829.1">
    <property type="nucleotide sequence ID" value="NZ_CAAAHU010000022.1"/>
</dbReference>
<evidence type="ECO:0000313" key="4">
    <source>
        <dbReference type="Proteomes" id="UP000054742"/>
    </source>
</evidence>
<sequence length="89" mass="9955">MPIYEYECKNCHHHFDLMQKISDAPTKQCPKCFENAAVRLVSAAGFQLKGTGWYVTDFKNKENKTGTKTAEAKPADSTSAKPEKKGDKD</sequence>
<dbReference type="AlphaFoldDB" id="A0A0W0SU70"/>
<name>A0A0W0SU70_9GAMM</name>
<feature type="domain" description="Putative regulatory protein FmdB zinc ribbon" evidence="2">
    <location>
        <begin position="1"/>
        <end position="42"/>
    </location>
</feature>
<dbReference type="STRING" id="29422.Lbru_0750"/>
<dbReference type="InterPro" id="IPR013429">
    <property type="entry name" value="Regulatory_FmdB_Zinc_ribbon"/>
</dbReference>
<accession>A0A0W0SU70</accession>
<dbReference type="NCBIfam" id="TIGR02605">
    <property type="entry name" value="CxxC_CxxC_SSSS"/>
    <property type="match status" value="1"/>
</dbReference>
<keyword evidence="4" id="KW-1185">Reference proteome</keyword>
<dbReference type="PATRIC" id="fig|29422.6.peg.785"/>
<feature type="compositionally biased region" description="Basic and acidic residues" evidence="1">
    <location>
        <begin position="64"/>
        <end position="74"/>
    </location>
</feature>
<evidence type="ECO:0000256" key="1">
    <source>
        <dbReference type="SAM" id="MobiDB-lite"/>
    </source>
</evidence>
<comment type="caution">
    <text evidence="3">The sequence shown here is derived from an EMBL/GenBank/DDBJ whole genome shotgun (WGS) entry which is preliminary data.</text>
</comment>
<feature type="region of interest" description="Disordered" evidence="1">
    <location>
        <begin position="64"/>
        <end position="89"/>
    </location>
</feature>
<dbReference type="Pfam" id="PF09723">
    <property type="entry name" value="Zn_ribbon_8"/>
    <property type="match status" value="1"/>
</dbReference>
<reference evidence="3 4" key="1">
    <citation type="submission" date="2015-11" db="EMBL/GenBank/DDBJ databases">
        <title>Genomic analysis of 38 Legionella species identifies large and diverse effector repertoires.</title>
        <authorList>
            <person name="Burstein D."/>
            <person name="Amaro F."/>
            <person name="Zusman T."/>
            <person name="Lifshitz Z."/>
            <person name="Cohen O."/>
            <person name="Gilbert J.A."/>
            <person name="Pupko T."/>
            <person name="Shuman H.A."/>
            <person name="Segal G."/>
        </authorList>
    </citation>
    <scope>NUCLEOTIDE SEQUENCE [LARGE SCALE GENOMIC DNA]</scope>
    <source>
        <strain evidence="3 4">ATCC 43878</strain>
    </source>
</reference>
<gene>
    <name evidence="3" type="ORF">Lbru_0750</name>
</gene>
<evidence type="ECO:0000259" key="2">
    <source>
        <dbReference type="SMART" id="SM00834"/>
    </source>
</evidence>
<proteinExistence type="predicted"/>
<protein>
    <submittedName>
        <fullName evidence="3">Zinc ribbon domain protein</fullName>
    </submittedName>
</protein>
<evidence type="ECO:0000313" key="3">
    <source>
        <dbReference type="EMBL" id="KTC86809.1"/>
    </source>
</evidence>